<dbReference type="AlphaFoldDB" id="A0A9X6RPI3"/>
<dbReference type="Proteomes" id="UP000192578">
    <property type="component" value="Unassembled WGS sequence"/>
</dbReference>
<accession>A0A9X6RPI3</accession>
<keyword evidence="2" id="KW-1185">Reference proteome</keyword>
<dbReference type="OrthoDB" id="10051656at2759"/>
<evidence type="ECO:0000313" key="2">
    <source>
        <dbReference type="Proteomes" id="UP000192578"/>
    </source>
</evidence>
<evidence type="ECO:0000313" key="1">
    <source>
        <dbReference type="EMBL" id="OWA55117.1"/>
    </source>
</evidence>
<sequence>MPIVSAAGVLESLMLLVIQEPSGNFGPRIRKELFKAPNLVVRASKSGKMEKRHLADFYCDVYFPTAGDNTALLVDSWPVFADITLLDKANIEKKEMDFAMIPAGTTGMIQPFDVYGFRPWKCFFRHIEDHVALYDLPVVLH</sequence>
<comment type="caution">
    <text evidence="1">The sequence shown here is derived from an EMBL/GenBank/DDBJ whole genome shotgun (WGS) entry which is preliminary data.</text>
</comment>
<organism evidence="1 2">
    <name type="scientific">Hypsibius exemplaris</name>
    <name type="common">Freshwater tardigrade</name>
    <dbReference type="NCBI Taxonomy" id="2072580"/>
    <lineage>
        <taxon>Eukaryota</taxon>
        <taxon>Metazoa</taxon>
        <taxon>Ecdysozoa</taxon>
        <taxon>Tardigrada</taxon>
        <taxon>Eutardigrada</taxon>
        <taxon>Parachela</taxon>
        <taxon>Hypsibioidea</taxon>
        <taxon>Hypsibiidae</taxon>
        <taxon>Hypsibius</taxon>
    </lineage>
</organism>
<gene>
    <name evidence="1" type="ORF">BV898_19502</name>
</gene>
<dbReference type="EMBL" id="MTYJ01000548">
    <property type="protein sequence ID" value="OWA55117.1"/>
    <property type="molecule type" value="Genomic_DNA"/>
</dbReference>
<protein>
    <submittedName>
        <fullName evidence="1">Uncharacterized protein</fullName>
    </submittedName>
</protein>
<proteinExistence type="predicted"/>
<name>A0A9X6RPI3_HYPEX</name>
<reference evidence="2" key="1">
    <citation type="submission" date="2017-01" db="EMBL/GenBank/DDBJ databases">
        <title>Comparative genomics of anhydrobiosis in the tardigrade Hypsibius dujardini.</title>
        <authorList>
            <person name="Yoshida Y."/>
            <person name="Koutsovoulos G."/>
            <person name="Laetsch D."/>
            <person name="Stevens L."/>
            <person name="Kumar S."/>
            <person name="Horikawa D."/>
            <person name="Ishino K."/>
            <person name="Komine S."/>
            <person name="Tomita M."/>
            <person name="Blaxter M."/>
            <person name="Arakawa K."/>
        </authorList>
    </citation>
    <scope>NUCLEOTIDE SEQUENCE [LARGE SCALE GENOMIC DNA]</scope>
    <source>
        <strain evidence="2">Z151</strain>
    </source>
</reference>